<dbReference type="Bgee" id="ENSLACG00000007419">
    <property type="expression patterns" value="Expressed in pelvic fin and 6 other cell types or tissues"/>
</dbReference>
<dbReference type="SUPFAM" id="SSF53597">
    <property type="entry name" value="Dihydrofolate reductase-like"/>
    <property type="match status" value="1"/>
</dbReference>
<dbReference type="GO" id="GO:0046654">
    <property type="term" value="P:tetrahydrofolate biosynthetic process"/>
    <property type="evidence" value="ECO:0007669"/>
    <property type="project" value="UniProtKB-UniPathway"/>
</dbReference>
<dbReference type="GO" id="GO:0046655">
    <property type="term" value="P:folic acid metabolic process"/>
    <property type="evidence" value="ECO:0007669"/>
    <property type="project" value="TreeGrafter"/>
</dbReference>
<reference evidence="12" key="2">
    <citation type="submission" date="2025-08" db="UniProtKB">
        <authorList>
            <consortium name="Ensembl"/>
        </authorList>
    </citation>
    <scope>IDENTIFICATION</scope>
</reference>
<keyword evidence="7" id="KW-0521">NADP</keyword>
<dbReference type="GO" id="GO:0031427">
    <property type="term" value="P:response to methotrexate"/>
    <property type="evidence" value="ECO:0007669"/>
    <property type="project" value="UniProtKB-KW"/>
</dbReference>
<dbReference type="EMBL" id="AFYH01018041">
    <property type="status" value="NOT_ANNOTATED_CDS"/>
    <property type="molecule type" value="Genomic_DNA"/>
</dbReference>
<evidence type="ECO:0000256" key="4">
    <source>
        <dbReference type="ARBA" id="ARBA00018886"/>
    </source>
</evidence>
<dbReference type="Gene3D" id="3.40.430.10">
    <property type="entry name" value="Dihydrofolate Reductase, subunit A"/>
    <property type="match status" value="1"/>
</dbReference>
<dbReference type="STRING" id="7897.ENSLACP00000008378"/>
<gene>
    <name evidence="12" type="primary">ZGC:153031</name>
</gene>
<evidence type="ECO:0000256" key="7">
    <source>
        <dbReference type="ARBA" id="ARBA00022857"/>
    </source>
</evidence>
<dbReference type="GeneTree" id="ENSGT00940000165780"/>
<dbReference type="EMBL" id="AFYH01018042">
    <property type="status" value="NOT_ANNOTATED_CDS"/>
    <property type="molecule type" value="Genomic_DNA"/>
</dbReference>
<dbReference type="EMBL" id="AFYH01018043">
    <property type="status" value="NOT_ANNOTATED_CDS"/>
    <property type="molecule type" value="Genomic_DNA"/>
</dbReference>
<evidence type="ECO:0000256" key="6">
    <source>
        <dbReference type="ARBA" id="ARBA00022609"/>
    </source>
</evidence>
<organism evidence="12 13">
    <name type="scientific">Latimeria chalumnae</name>
    <name type="common">Coelacanth</name>
    <dbReference type="NCBI Taxonomy" id="7897"/>
    <lineage>
        <taxon>Eukaryota</taxon>
        <taxon>Metazoa</taxon>
        <taxon>Chordata</taxon>
        <taxon>Craniata</taxon>
        <taxon>Vertebrata</taxon>
        <taxon>Euteleostomi</taxon>
        <taxon>Coelacanthiformes</taxon>
        <taxon>Coelacanthidae</taxon>
        <taxon>Latimeria</taxon>
    </lineage>
</organism>
<dbReference type="eggNOG" id="KOG1324">
    <property type="taxonomic scope" value="Eukaryota"/>
</dbReference>
<evidence type="ECO:0000256" key="10">
    <source>
        <dbReference type="RuleBase" id="RU004474"/>
    </source>
</evidence>
<comment type="catalytic activity">
    <reaction evidence="9">
        <text>(6S)-5,6,7,8-tetrahydrofolate + NADP(+) = 7,8-dihydrofolate + NADPH + H(+)</text>
        <dbReference type="Rhea" id="RHEA:15009"/>
        <dbReference type="ChEBI" id="CHEBI:15378"/>
        <dbReference type="ChEBI" id="CHEBI:57451"/>
        <dbReference type="ChEBI" id="CHEBI:57453"/>
        <dbReference type="ChEBI" id="CHEBI:57783"/>
        <dbReference type="ChEBI" id="CHEBI:58349"/>
        <dbReference type="EC" id="1.5.1.3"/>
    </reaction>
</comment>
<dbReference type="Proteomes" id="UP000008672">
    <property type="component" value="Unassembled WGS sequence"/>
</dbReference>
<dbReference type="InterPro" id="IPR024072">
    <property type="entry name" value="DHFR-like_dom_sf"/>
</dbReference>
<dbReference type="PANTHER" id="PTHR48069">
    <property type="entry name" value="DIHYDROFOLATE REDUCTASE"/>
    <property type="match status" value="1"/>
</dbReference>
<sequence>MWTATETVDPKPICLIVAACKHMGIGKGGDLPWHLPNEFNYFIDKITSITTAGKKNLLVSGRKSYEPFPKSCMPLPNCYIAVLSRTLNSVPKHAHYLCRDLPSAIKLASTPPLSKEIETIWIIGGVETYIEAMKHPWCELLYLTEIMAEFDCDTFFPEFDRKVYKLVDEFPGVPTGIQEEEGIKYKFHVFKRDATLKN</sequence>
<dbReference type="PRINTS" id="PR00070">
    <property type="entry name" value="DHFR"/>
</dbReference>
<evidence type="ECO:0000256" key="5">
    <source>
        <dbReference type="ARBA" id="ARBA00022563"/>
    </source>
</evidence>
<dbReference type="EMBL" id="AFYH01018047">
    <property type="status" value="NOT_ANNOTATED_CDS"/>
    <property type="molecule type" value="Genomic_DNA"/>
</dbReference>
<comment type="similarity">
    <text evidence="2 10">Belongs to the dihydrofolate reductase family.</text>
</comment>
<accession>H3AFF7</accession>
<evidence type="ECO:0000313" key="13">
    <source>
        <dbReference type="Proteomes" id="UP000008672"/>
    </source>
</evidence>
<feature type="domain" description="DHFR" evidence="11">
    <location>
        <begin position="12"/>
        <end position="192"/>
    </location>
</feature>
<evidence type="ECO:0000256" key="2">
    <source>
        <dbReference type="ARBA" id="ARBA00009539"/>
    </source>
</evidence>
<reference evidence="13" key="1">
    <citation type="submission" date="2011-08" db="EMBL/GenBank/DDBJ databases">
        <title>The draft genome of Latimeria chalumnae.</title>
        <authorList>
            <person name="Di Palma F."/>
            <person name="Alfoldi J."/>
            <person name="Johnson J."/>
            <person name="Berlin A."/>
            <person name="Gnerre S."/>
            <person name="Jaffe D."/>
            <person name="MacCallum I."/>
            <person name="Young S."/>
            <person name="Walker B.J."/>
            <person name="Lander E."/>
            <person name="Lindblad-Toh K."/>
        </authorList>
    </citation>
    <scope>NUCLEOTIDE SEQUENCE [LARGE SCALE GENOMIC DNA]</scope>
    <source>
        <strain evidence="13">Wild caught</strain>
    </source>
</reference>
<keyword evidence="5" id="KW-0554">One-carbon metabolism</keyword>
<dbReference type="HOGENOM" id="CLU_043966_2_3_1"/>
<dbReference type="CDD" id="cd00209">
    <property type="entry name" value="DHFR"/>
    <property type="match status" value="1"/>
</dbReference>
<dbReference type="Ensembl" id="ENSLACT00000008446.2">
    <property type="protein sequence ID" value="ENSLACP00000008378.2"/>
    <property type="gene ID" value="ENSLACG00000007419.2"/>
</dbReference>
<dbReference type="FunFam" id="3.40.430.10:FF:000002">
    <property type="entry name" value="Dihydrofolate reductase"/>
    <property type="match status" value="1"/>
</dbReference>
<dbReference type="PROSITE" id="PS51330">
    <property type="entry name" value="DHFR_2"/>
    <property type="match status" value="1"/>
</dbReference>
<evidence type="ECO:0000256" key="8">
    <source>
        <dbReference type="ARBA" id="ARBA00023002"/>
    </source>
</evidence>
<dbReference type="InterPro" id="IPR017925">
    <property type="entry name" value="DHFR_CS"/>
</dbReference>
<keyword evidence="8" id="KW-0560">Oxidoreductase</keyword>
<dbReference type="EMBL" id="AFYH01018044">
    <property type="status" value="NOT_ANNOTATED_CDS"/>
    <property type="molecule type" value="Genomic_DNA"/>
</dbReference>
<reference evidence="12" key="3">
    <citation type="submission" date="2025-09" db="UniProtKB">
        <authorList>
            <consortium name="Ensembl"/>
        </authorList>
    </citation>
    <scope>IDENTIFICATION</scope>
</reference>
<dbReference type="GO" id="GO:0005739">
    <property type="term" value="C:mitochondrion"/>
    <property type="evidence" value="ECO:0007669"/>
    <property type="project" value="TreeGrafter"/>
</dbReference>
<dbReference type="PANTHER" id="PTHR48069:SF5">
    <property type="entry name" value="DIHYDROFOLATE REDUCTASE"/>
    <property type="match status" value="1"/>
</dbReference>
<dbReference type="AlphaFoldDB" id="H3AFF7"/>
<comment type="pathway">
    <text evidence="1">Cofactor biosynthesis; tetrahydrofolate biosynthesis; 5,6,7,8-tetrahydrofolate from 7,8-dihydrofolate: step 1/1.</text>
</comment>
<evidence type="ECO:0000256" key="1">
    <source>
        <dbReference type="ARBA" id="ARBA00004903"/>
    </source>
</evidence>
<dbReference type="OrthoDB" id="4664297at2759"/>
<dbReference type="GO" id="GO:0046452">
    <property type="term" value="P:dihydrofolate metabolic process"/>
    <property type="evidence" value="ECO:0007669"/>
    <property type="project" value="TreeGrafter"/>
</dbReference>
<evidence type="ECO:0000256" key="3">
    <source>
        <dbReference type="ARBA" id="ARBA00012856"/>
    </source>
</evidence>
<dbReference type="GO" id="GO:0050661">
    <property type="term" value="F:NADP binding"/>
    <property type="evidence" value="ECO:0007669"/>
    <property type="project" value="InterPro"/>
</dbReference>
<evidence type="ECO:0000256" key="9">
    <source>
        <dbReference type="ARBA" id="ARBA00048873"/>
    </source>
</evidence>
<keyword evidence="6" id="KW-0487">Methotrexate resistance</keyword>
<dbReference type="EMBL" id="AFYH01018045">
    <property type="status" value="NOT_ANNOTATED_CDS"/>
    <property type="molecule type" value="Genomic_DNA"/>
</dbReference>
<keyword evidence="13" id="KW-1185">Reference proteome</keyword>
<dbReference type="EC" id="1.5.1.3" evidence="3"/>
<proteinExistence type="inferred from homology"/>
<dbReference type="Pfam" id="PF00186">
    <property type="entry name" value="DHFR_1"/>
    <property type="match status" value="1"/>
</dbReference>
<dbReference type="GO" id="GO:0006730">
    <property type="term" value="P:one-carbon metabolic process"/>
    <property type="evidence" value="ECO:0007669"/>
    <property type="project" value="UniProtKB-KW"/>
</dbReference>
<evidence type="ECO:0000259" key="11">
    <source>
        <dbReference type="PROSITE" id="PS51330"/>
    </source>
</evidence>
<dbReference type="EMBL" id="AFYH01018046">
    <property type="status" value="NOT_ANNOTATED_CDS"/>
    <property type="molecule type" value="Genomic_DNA"/>
</dbReference>
<dbReference type="InterPro" id="IPR001796">
    <property type="entry name" value="DHFR_dom"/>
</dbReference>
<dbReference type="InterPro" id="IPR012259">
    <property type="entry name" value="DHFR"/>
</dbReference>
<dbReference type="InParanoid" id="H3AFF7"/>
<dbReference type="PROSITE" id="PS00075">
    <property type="entry name" value="DHFR_1"/>
    <property type="match status" value="1"/>
</dbReference>
<dbReference type="GO" id="GO:0004146">
    <property type="term" value="F:dihydrofolate reductase activity"/>
    <property type="evidence" value="ECO:0007669"/>
    <property type="project" value="UniProtKB-EC"/>
</dbReference>
<protein>
    <recommendedName>
        <fullName evidence="4">Dihydrofolate reductase</fullName>
        <ecNumber evidence="3">1.5.1.3</ecNumber>
    </recommendedName>
</protein>
<dbReference type="UniPathway" id="UPA00077">
    <property type="reaction ID" value="UER00158"/>
</dbReference>
<dbReference type="OMA" id="VMADFDC"/>
<name>H3AFF7_LATCH</name>
<evidence type="ECO:0000313" key="12">
    <source>
        <dbReference type="Ensembl" id="ENSLACP00000008378.2"/>
    </source>
</evidence>